<dbReference type="SUPFAM" id="SSF160448">
    <property type="entry name" value="PG1857-like"/>
    <property type="match status" value="1"/>
</dbReference>
<comment type="caution">
    <text evidence="2">The sequence shown here is derived from an EMBL/GenBank/DDBJ whole genome shotgun (WGS) entry which is preliminary data.</text>
</comment>
<dbReference type="InterPro" id="IPR036780">
    <property type="entry name" value="PG1857-like_sf"/>
</dbReference>
<dbReference type="Proteomes" id="UP001205603">
    <property type="component" value="Unassembled WGS sequence"/>
</dbReference>
<evidence type="ECO:0000313" key="2">
    <source>
        <dbReference type="EMBL" id="MCP9612655.1"/>
    </source>
</evidence>
<reference evidence="2 3" key="1">
    <citation type="submission" date="2022-07" db="EMBL/GenBank/DDBJ databases">
        <title>Fecal culturing of patients with breast cancer.</title>
        <authorList>
            <person name="Teng N.M.Y."/>
            <person name="Kiu R."/>
            <person name="Evans R."/>
            <person name="Baker D.J."/>
            <person name="Zenner C."/>
            <person name="Robinson S.D."/>
            <person name="Hall L.J."/>
        </authorList>
    </citation>
    <scope>NUCLEOTIDE SEQUENCE [LARGE SCALE GENOMIC DNA]</scope>
    <source>
        <strain evidence="2 3">LH1063</strain>
    </source>
</reference>
<name>A0ABT1MJ57_9BACT</name>
<accession>A0ABT1MJ57</accession>
<sequence length="125" mass="14960">MSIEDFDRFRDMKLFLHHIYEFKKGIRNLILCTMNRSCAKVFINRLRQQEIDFLVQEVRDDKVNLFFGKPACLDALQTFIDKPLNRLTPEEDFMLGIMLGYDITLQCERFCNRRKDKIMSEELIG</sequence>
<dbReference type="EMBL" id="JANDHW010000012">
    <property type="protein sequence ID" value="MCP9612655.1"/>
    <property type="molecule type" value="Genomic_DNA"/>
</dbReference>
<proteinExistence type="predicted"/>
<dbReference type="InterPro" id="IPR018594">
    <property type="entry name" value="DUF2023"/>
</dbReference>
<keyword evidence="3" id="KW-1185">Reference proteome</keyword>
<dbReference type="Gene3D" id="3.30.2190.10">
    <property type="entry name" value="PG1857-like"/>
    <property type="match status" value="1"/>
</dbReference>
<dbReference type="Pfam" id="PF09633">
    <property type="entry name" value="DUF2023"/>
    <property type="match status" value="1"/>
</dbReference>
<organism evidence="2 3">
    <name type="scientific">Coprobacter tertius</name>
    <dbReference type="NCBI Taxonomy" id="2944915"/>
    <lineage>
        <taxon>Bacteria</taxon>
        <taxon>Pseudomonadati</taxon>
        <taxon>Bacteroidota</taxon>
        <taxon>Bacteroidia</taxon>
        <taxon>Bacteroidales</taxon>
        <taxon>Barnesiellaceae</taxon>
        <taxon>Coprobacter</taxon>
    </lineage>
</organism>
<evidence type="ECO:0000259" key="1">
    <source>
        <dbReference type="Pfam" id="PF09633"/>
    </source>
</evidence>
<evidence type="ECO:0000313" key="3">
    <source>
        <dbReference type="Proteomes" id="UP001205603"/>
    </source>
</evidence>
<feature type="domain" description="DUF2023" evidence="1">
    <location>
        <begin position="13"/>
        <end position="113"/>
    </location>
</feature>
<gene>
    <name evidence="2" type="ORF">NMU02_11185</name>
</gene>
<protein>
    <submittedName>
        <fullName evidence="2">DUF2023 family protein</fullName>
    </submittedName>
</protein>
<dbReference type="RefSeq" id="WP_255027997.1">
    <property type="nucleotide sequence ID" value="NZ_JANDHW010000012.1"/>
</dbReference>